<evidence type="ECO:0000313" key="3">
    <source>
        <dbReference type="Proteomes" id="UP000066480"/>
    </source>
</evidence>
<evidence type="ECO:0000256" key="1">
    <source>
        <dbReference type="SAM" id="MobiDB-lite"/>
    </source>
</evidence>
<name>A0A0K1JJV4_9MICO</name>
<dbReference type="AlphaFoldDB" id="A0A0K1JJV4"/>
<keyword evidence="3" id="KW-1185">Reference proteome</keyword>
<evidence type="ECO:0000313" key="2">
    <source>
        <dbReference type="EMBL" id="AKU16863.1"/>
    </source>
</evidence>
<proteinExistence type="predicted"/>
<dbReference type="STRING" id="571913.VV02_14955"/>
<sequence>MELLRSPLPCRARPLPGPTQLIDPDVLNPTASRRQRVPSDLEPIHLLHHRVHLSLGVAYL</sequence>
<feature type="region of interest" description="Disordered" evidence="1">
    <location>
        <begin position="1"/>
        <end position="26"/>
    </location>
</feature>
<reference evidence="2 3" key="1">
    <citation type="submission" date="2015-03" db="EMBL/GenBank/DDBJ databases">
        <title>Luteipulveratus halotolerans sp. nov., a novel actinobacterium (Dermacoccaceae) from Sarawak, Malaysia.</title>
        <authorList>
            <person name="Juboi H."/>
            <person name="Basik A."/>
            <person name="Shamsul S.S."/>
            <person name="Arnold P."/>
            <person name="Schmitt E.K."/>
            <person name="Sanglier J.-J."/>
            <person name="Yeo T."/>
        </authorList>
    </citation>
    <scope>NUCLEOTIDE SEQUENCE [LARGE SCALE GENOMIC DNA]</scope>
    <source>
        <strain evidence="2 3">MN07-A0370</strain>
    </source>
</reference>
<organism evidence="2 3">
    <name type="scientific">Luteipulveratus mongoliensis</name>
    <dbReference type="NCBI Taxonomy" id="571913"/>
    <lineage>
        <taxon>Bacteria</taxon>
        <taxon>Bacillati</taxon>
        <taxon>Actinomycetota</taxon>
        <taxon>Actinomycetes</taxon>
        <taxon>Micrococcales</taxon>
        <taxon>Dermacoccaceae</taxon>
        <taxon>Luteipulveratus</taxon>
    </lineage>
</organism>
<accession>A0A0K1JJV4</accession>
<protein>
    <submittedName>
        <fullName evidence="2">Uncharacterized protein</fullName>
    </submittedName>
</protein>
<dbReference type="KEGG" id="lmoi:VV02_14955"/>
<gene>
    <name evidence="2" type="ORF">VV02_14955</name>
</gene>
<dbReference type="Proteomes" id="UP000066480">
    <property type="component" value="Chromosome"/>
</dbReference>
<dbReference type="EMBL" id="CP011112">
    <property type="protein sequence ID" value="AKU16863.1"/>
    <property type="molecule type" value="Genomic_DNA"/>
</dbReference>